<reference evidence="2" key="1">
    <citation type="submission" date="2021-05" db="EMBL/GenBank/DDBJ databases">
        <title>The genome of the haptophyte Pavlova lutheri (Diacronema luteri, Pavlovales) - a model for lipid biosynthesis in eukaryotic algae.</title>
        <authorList>
            <person name="Hulatt C.J."/>
            <person name="Posewitz M.C."/>
        </authorList>
    </citation>
    <scope>NUCLEOTIDE SEQUENCE</scope>
    <source>
        <strain evidence="2">NIVA-4/92</strain>
    </source>
</reference>
<feature type="compositionally biased region" description="Basic and acidic residues" evidence="1">
    <location>
        <begin position="671"/>
        <end position="682"/>
    </location>
</feature>
<feature type="compositionally biased region" description="Low complexity" evidence="1">
    <location>
        <begin position="286"/>
        <end position="295"/>
    </location>
</feature>
<feature type="region of interest" description="Disordered" evidence="1">
    <location>
        <begin position="585"/>
        <end position="618"/>
    </location>
</feature>
<accession>A0A8J5XMA9</accession>
<feature type="compositionally biased region" description="Gly residues" evidence="1">
    <location>
        <begin position="687"/>
        <end position="705"/>
    </location>
</feature>
<protein>
    <submittedName>
        <fullName evidence="2">Uncharacterized protein</fullName>
    </submittedName>
</protein>
<feature type="region of interest" description="Disordered" evidence="1">
    <location>
        <begin position="1"/>
        <end position="187"/>
    </location>
</feature>
<feature type="region of interest" description="Disordered" evidence="1">
    <location>
        <begin position="273"/>
        <end position="306"/>
    </location>
</feature>
<feature type="region of interest" description="Disordered" evidence="1">
    <location>
        <begin position="662"/>
        <end position="765"/>
    </location>
</feature>
<feature type="compositionally biased region" description="Low complexity" evidence="1">
    <location>
        <begin position="352"/>
        <end position="363"/>
    </location>
</feature>
<feature type="compositionally biased region" description="Low complexity" evidence="1">
    <location>
        <begin position="119"/>
        <end position="129"/>
    </location>
</feature>
<feature type="compositionally biased region" description="Polar residues" evidence="1">
    <location>
        <begin position="732"/>
        <end position="752"/>
    </location>
</feature>
<organism evidence="2 3">
    <name type="scientific">Diacronema lutheri</name>
    <name type="common">Unicellular marine alga</name>
    <name type="synonym">Monochrysis lutheri</name>
    <dbReference type="NCBI Taxonomy" id="2081491"/>
    <lineage>
        <taxon>Eukaryota</taxon>
        <taxon>Haptista</taxon>
        <taxon>Haptophyta</taxon>
        <taxon>Pavlovophyceae</taxon>
        <taxon>Pavlovales</taxon>
        <taxon>Pavlovaceae</taxon>
        <taxon>Diacronema</taxon>
    </lineage>
</organism>
<sequence>MSSARAGKGPVKADHTIYKPSGADTPSSSLPGKTATEWLRKTPSPTGDRLRKSPSPTSAPALRAHTPSPTSFGERLRKTPSPRTAGQRPLVSPITRPASTTPRKTPSPSESRRSPDPSPGGSAAASRRTYGPRRSTGPAAIKRSMSAVQLPRHKGEPGLARSQPPSRSGGSGSRATPPTPSLDGDFSELRRFLPGQDMKMVDALASRLKELRRIGGRTLEAGTQTVSDVGTQTQPTGGAAAGGAADDGDDRDDREVAQLALAGTERGVLHAARAGGTPSFLRRSRSSSAGSEAAGFSGGLSGGYGSRGGGDYNEGGGLSTPVEMVMGLGISSHAAAAGSIERPRQPKPLPVHAGGADAHAQQQRSARSTPERRERLLGDGAAGAAVRARLVAAEHAEQAPTRQMRPTPGSVLHALTRSQLARERESAGEWDTDTELAAAAAHAAQAGPEPPGLLEGASLGWNTDDENDDDMRELDMSRRDASRLPLPPPYAAYAHAPGPDPIKMLSDGKHNVASMFGTGSTVSRSMPSSPHTRLARLGSRGFAIDSPRAAGGDTAIVNVGIGIGVGSSSSGGHVAHTGLACSPILRDATTEQTPVRSAERDGESEESTLSAGAHAHRRTGSWGVDDVVCAGAHAAAKSPKQNGTSLFGADLAAGAGEISLPVPARPARTVPRLDLRETERPHSAPGDGQGGARALGGRLLAGGDGATKDATRASPRGLVTSHSDVSIGSPRSAFTSVSSPRSQGGSTNSTPRNPLPPIAGQPHRA</sequence>
<dbReference type="AlphaFoldDB" id="A0A8J5XMA9"/>
<dbReference type="OrthoDB" id="10663614at2759"/>
<feature type="compositionally biased region" description="Gly residues" evidence="1">
    <location>
        <begin position="296"/>
        <end position="306"/>
    </location>
</feature>
<proteinExistence type="predicted"/>
<feature type="compositionally biased region" description="Low complexity" evidence="1">
    <location>
        <begin position="160"/>
        <end position="176"/>
    </location>
</feature>
<dbReference type="EMBL" id="JAGTXO010000009">
    <property type="protein sequence ID" value="KAG8465959.1"/>
    <property type="molecule type" value="Genomic_DNA"/>
</dbReference>
<feature type="compositionally biased region" description="Polar residues" evidence="1">
    <location>
        <begin position="221"/>
        <end position="236"/>
    </location>
</feature>
<evidence type="ECO:0000313" key="3">
    <source>
        <dbReference type="Proteomes" id="UP000751190"/>
    </source>
</evidence>
<comment type="caution">
    <text evidence="2">The sequence shown here is derived from an EMBL/GenBank/DDBJ whole genome shotgun (WGS) entry which is preliminary data.</text>
</comment>
<evidence type="ECO:0000313" key="2">
    <source>
        <dbReference type="EMBL" id="KAG8465959.1"/>
    </source>
</evidence>
<keyword evidence="3" id="KW-1185">Reference proteome</keyword>
<name>A0A8J5XMA9_DIALT</name>
<evidence type="ECO:0000256" key="1">
    <source>
        <dbReference type="SAM" id="MobiDB-lite"/>
    </source>
</evidence>
<feature type="region of interest" description="Disordered" evidence="1">
    <location>
        <begin position="440"/>
        <end position="471"/>
    </location>
</feature>
<feature type="region of interest" description="Disordered" evidence="1">
    <location>
        <begin position="219"/>
        <end position="252"/>
    </location>
</feature>
<feature type="compositionally biased region" description="Low complexity" evidence="1">
    <location>
        <begin position="95"/>
        <end position="109"/>
    </location>
</feature>
<dbReference type="Proteomes" id="UP000751190">
    <property type="component" value="Unassembled WGS sequence"/>
</dbReference>
<feature type="region of interest" description="Disordered" evidence="1">
    <location>
        <begin position="336"/>
        <end position="374"/>
    </location>
</feature>
<gene>
    <name evidence="2" type="ORF">KFE25_005529</name>
</gene>